<dbReference type="OrthoDB" id="425753at2"/>
<comment type="caution">
    <text evidence="1">The sequence shown here is derived from an EMBL/GenBank/DDBJ whole genome shotgun (WGS) entry which is preliminary data.</text>
</comment>
<reference evidence="1 2" key="1">
    <citation type="submission" date="2020-08" db="EMBL/GenBank/DDBJ databases">
        <title>Genomic Encyclopedia of Type Strains, Phase IV (KMG-IV): sequencing the most valuable type-strain genomes for metagenomic binning, comparative biology and taxonomic classification.</title>
        <authorList>
            <person name="Goeker M."/>
        </authorList>
    </citation>
    <scope>NUCLEOTIDE SEQUENCE [LARGE SCALE GENOMIC DNA]</scope>
    <source>
        <strain evidence="1 2">DSM 25024</strain>
    </source>
</reference>
<gene>
    <name evidence="1" type="ORF">GGR05_002539</name>
</gene>
<name>A0A7W6BXA4_9HYPH</name>
<dbReference type="InterPro" id="IPR002636">
    <property type="entry name" value="DUF29"/>
</dbReference>
<evidence type="ECO:0000313" key="2">
    <source>
        <dbReference type="Proteomes" id="UP000531216"/>
    </source>
</evidence>
<accession>A0A7W6BXA4</accession>
<dbReference type="Pfam" id="PF01724">
    <property type="entry name" value="DUF29"/>
    <property type="match status" value="1"/>
</dbReference>
<dbReference type="AlphaFoldDB" id="A0A7W6BXA4"/>
<proteinExistence type="predicted"/>
<dbReference type="PANTHER" id="PTHR34235:SF4">
    <property type="entry name" value="SLR0291 PROTEIN"/>
    <property type="match status" value="1"/>
</dbReference>
<sequence length="152" mass="17470">MAKPQPADLPLYERDFYAWTQDQAAKLRARAHNSIDWDNAAEELESLGDSQRNEIESRMNVLLVHLLKWRYQPDRRSGSWKGSIVEQRNRLQRRIAKSPSLKAYPAEVLGDEYALARTLAAAETDLPEDVFPHECPFTLDDILDPAFYPDGE</sequence>
<evidence type="ECO:0000313" key="1">
    <source>
        <dbReference type="EMBL" id="MBB3936385.1"/>
    </source>
</evidence>
<protein>
    <recommendedName>
        <fullName evidence="3">DUF29 domain-containing protein</fullName>
    </recommendedName>
</protein>
<evidence type="ECO:0008006" key="3">
    <source>
        <dbReference type="Google" id="ProtNLM"/>
    </source>
</evidence>
<dbReference type="EMBL" id="JACIDO010000005">
    <property type="protein sequence ID" value="MBB3936385.1"/>
    <property type="molecule type" value="Genomic_DNA"/>
</dbReference>
<keyword evidence="2" id="KW-1185">Reference proteome</keyword>
<dbReference type="Gene3D" id="1.20.1220.20">
    <property type="entry name" value="Uncharcterised protein PF01724"/>
    <property type="match status" value="1"/>
</dbReference>
<dbReference type="Proteomes" id="UP000531216">
    <property type="component" value="Unassembled WGS sequence"/>
</dbReference>
<dbReference type="RefSeq" id="WP_090963000.1">
    <property type="nucleotide sequence ID" value="NZ_FOOA01000007.1"/>
</dbReference>
<dbReference type="PANTHER" id="PTHR34235">
    <property type="entry name" value="SLR1203 PROTEIN-RELATED"/>
    <property type="match status" value="1"/>
</dbReference>
<organism evidence="1 2">
    <name type="scientific">Aureimonas phyllosphaerae</name>
    <dbReference type="NCBI Taxonomy" id="1166078"/>
    <lineage>
        <taxon>Bacteria</taxon>
        <taxon>Pseudomonadati</taxon>
        <taxon>Pseudomonadota</taxon>
        <taxon>Alphaproteobacteria</taxon>
        <taxon>Hyphomicrobiales</taxon>
        <taxon>Aurantimonadaceae</taxon>
        <taxon>Aureimonas</taxon>
    </lineage>
</organism>